<proteinExistence type="predicted"/>
<gene>
    <name evidence="2" type="ORF">O4328_42220</name>
    <name evidence="3" type="ORF">Q5707_43085</name>
</gene>
<organism evidence="3 5">
    <name type="scientific">Rhodococcus opacus</name>
    <name type="common">Nocardia opaca</name>
    <dbReference type="NCBI Taxonomy" id="37919"/>
    <lineage>
        <taxon>Bacteria</taxon>
        <taxon>Bacillati</taxon>
        <taxon>Actinomycetota</taxon>
        <taxon>Actinomycetes</taxon>
        <taxon>Mycobacteriales</taxon>
        <taxon>Nocardiaceae</taxon>
        <taxon>Rhodococcus</taxon>
    </lineage>
</organism>
<keyword evidence="4" id="KW-1185">Reference proteome</keyword>
<dbReference type="Proteomes" id="UP001231166">
    <property type="component" value="Plasmid pRho-VOC14-L"/>
</dbReference>
<reference evidence="3" key="2">
    <citation type="submission" date="2023-07" db="EMBL/GenBank/DDBJ databases">
        <title>Genomic analysis of Rhodococcus opacus VOC-14 with glycol ethers degradation activity.</title>
        <authorList>
            <person name="Narkevich D.A."/>
            <person name="Hlushen A.M."/>
            <person name="Akhremchuk A.E."/>
            <person name="Sikolenko M.A."/>
            <person name="Valentovich L.N."/>
        </authorList>
    </citation>
    <scope>NUCLEOTIDE SEQUENCE</scope>
    <source>
        <strain evidence="3">VOC-14</strain>
        <plasmid evidence="3">pRho-VOC14-L</plasmid>
    </source>
</reference>
<name>A0AAX3YUU8_RHOOP</name>
<evidence type="ECO:0000313" key="5">
    <source>
        <dbReference type="Proteomes" id="UP001231166"/>
    </source>
</evidence>
<dbReference type="Proteomes" id="UP001066327">
    <property type="component" value="Unassembled WGS sequence"/>
</dbReference>
<keyword evidence="3" id="KW-0614">Plasmid</keyword>
<sequence>MGPFLADDIPATQDRGDGVEISDSAPGDRANAGDHQGSFDAVRALLRAEIVDDIA</sequence>
<dbReference type="EMBL" id="JAPWIS010000042">
    <property type="protein sequence ID" value="MCZ4590165.1"/>
    <property type="molecule type" value="Genomic_DNA"/>
</dbReference>
<accession>A0AAX3YUU8</accession>
<dbReference type="AlphaFoldDB" id="A0AAX3YUU8"/>
<dbReference type="EMBL" id="CP130956">
    <property type="protein sequence ID" value="WLF52201.1"/>
    <property type="molecule type" value="Genomic_DNA"/>
</dbReference>
<feature type="region of interest" description="Disordered" evidence="1">
    <location>
        <begin position="1"/>
        <end position="36"/>
    </location>
</feature>
<evidence type="ECO:0000313" key="4">
    <source>
        <dbReference type="Proteomes" id="UP001066327"/>
    </source>
</evidence>
<reference evidence="2" key="1">
    <citation type="submission" date="2022-12" db="EMBL/GenBank/DDBJ databases">
        <authorList>
            <person name="Krivoruchko A.V."/>
            <person name="Elkin A."/>
        </authorList>
    </citation>
    <scope>NUCLEOTIDE SEQUENCE</scope>
    <source>
        <strain evidence="2">IEGM 249</strain>
    </source>
</reference>
<evidence type="ECO:0000256" key="1">
    <source>
        <dbReference type="SAM" id="MobiDB-lite"/>
    </source>
</evidence>
<evidence type="ECO:0000313" key="3">
    <source>
        <dbReference type="EMBL" id="WLF52201.1"/>
    </source>
</evidence>
<evidence type="ECO:0000313" key="2">
    <source>
        <dbReference type="EMBL" id="MCZ4590165.1"/>
    </source>
</evidence>
<protein>
    <submittedName>
        <fullName evidence="3">Uncharacterized protein</fullName>
    </submittedName>
</protein>
<geneLocation type="plasmid" evidence="3 5">
    <name>pRho-VOC14-L</name>
</geneLocation>
<dbReference type="RefSeq" id="WP_269592875.1">
    <property type="nucleotide sequence ID" value="NZ_CP130956.1"/>
</dbReference>